<dbReference type="AlphaFoldDB" id="A0A0J8G749"/>
<dbReference type="OrthoDB" id="2362960at2"/>
<dbReference type="EMBL" id="AZHO01000030">
    <property type="protein sequence ID" value="KMT58465.1"/>
    <property type="molecule type" value="Genomic_DNA"/>
</dbReference>
<sequence>MKKAILIAMSGVCALSLVACSDQGSKEMKTDSPRQGEKADTTQKYPTKTVNNVEMKIENIKTTENGKGDKNIVQFNLTFKNNNDGNYGVGGNDFILKSGDKTYMVKADANNIGTEIGAGKTVKGSVNFEIPKDVQKGEFSYKPVAVGKQKSEVLATWNVTIPEAK</sequence>
<evidence type="ECO:0000256" key="2">
    <source>
        <dbReference type="SAM" id="MobiDB-lite"/>
    </source>
</evidence>
<evidence type="ECO:0000256" key="1">
    <source>
        <dbReference type="ARBA" id="ARBA00022729"/>
    </source>
</evidence>
<accession>A0A0J8G749</accession>
<reference evidence="5 6" key="1">
    <citation type="journal article" date="2015" name="Genome Biol. Evol.">
        <title>Comparative Genomics of Listeria Sensu Lato: Genus-Wide Differences in Evolutionary Dynamics and the Progressive Gain of Complex, Potentially Pathogenicity-Related Traits through Lateral Gene Transfer.</title>
        <authorList>
            <person name="Chiara M."/>
            <person name="Caruso M."/>
            <person name="D'Erchia A.M."/>
            <person name="Manzari C."/>
            <person name="Fraccalvieri R."/>
            <person name="Goffredo E."/>
            <person name="Latorre L."/>
            <person name="Miccolupo A."/>
            <person name="Padalino I."/>
            <person name="Santagada G."/>
            <person name="Chiocco D."/>
            <person name="Pesole G."/>
            <person name="Horner D.S."/>
            <person name="Parisi A."/>
        </authorList>
    </citation>
    <scope>NUCLEOTIDE SEQUENCE [LARGE SCALE GENOMIC DNA]</scope>
    <source>
        <strain evidence="5 6">1991</strain>
    </source>
</reference>
<feature type="compositionally biased region" description="Basic and acidic residues" evidence="2">
    <location>
        <begin position="25"/>
        <end position="41"/>
    </location>
</feature>
<keyword evidence="6" id="KW-1185">Reference proteome</keyword>
<dbReference type="PATRIC" id="fig|1430899.3.peg.2339"/>
<feature type="chain" id="PRO_5039558925" description="DUF4352 domain-containing protein" evidence="3">
    <location>
        <begin position="22"/>
        <end position="165"/>
    </location>
</feature>
<dbReference type="Proteomes" id="UP000052258">
    <property type="component" value="Unassembled WGS sequence"/>
</dbReference>
<organism evidence="5 6">
    <name type="scientific">Listeria fleischmannii 1991</name>
    <dbReference type="NCBI Taxonomy" id="1430899"/>
    <lineage>
        <taxon>Bacteria</taxon>
        <taxon>Bacillati</taxon>
        <taxon>Bacillota</taxon>
        <taxon>Bacilli</taxon>
        <taxon>Bacillales</taxon>
        <taxon>Listeriaceae</taxon>
        <taxon>Listeria</taxon>
    </lineage>
</organism>
<dbReference type="Pfam" id="PF11611">
    <property type="entry name" value="DUF4352"/>
    <property type="match status" value="1"/>
</dbReference>
<feature type="region of interest" description="Disordered" evidence="2">
    <location>
        <begin position="25"/>
        <end position="44"/>
    </location>
</feature>
<dbReference type="InterPro" id="IPR029050">
    <property type="entry name" value="Immunoprotect_excell_Ig-like"/>
</dbReference>
<feature type="domain" description="DUF4352" evidence="4">
    <location>
        <begin position="49"/>
        <end position="149"/>
    </location>
</feature>
<dbReference type="Gene3D" id="2.60.40.1240">
    <property type="match status" value="1"/>
</dbReference>
<keyword evidence="1 3" id="KW-0732">Signal</keyword>
<name>A0A0J8G749_9LIST</name>
<feature type="signal peptide" evidence="3">
    <location>
        <begin position="1"/>
        <end position="21"/>
    </location>
</feature>
<protein>
    <recommendedName>
        <fullName evidence="4">DUF4352 domain-containing protein</fullName>
    </recommendedName>
</protein>
<evidence type="ECO:0000256" key="3">
    <source>
        <dbReference type="SAM" id="SignalP"/>
    </source>
</evidence>
<dbReference type="RefSeq" id="WP_007473780.1">
    <property type="nucleotide sequence ID" value="NZ_KQ130619.1"/>
</dbReference>
<dbReference type="InterPro" id="IPR029051">
    <property type="entry name" value="DUF4352"/>
</dbReference>
<evidence type="ECO:0000313" key="5">
    <source>
        <dbReference type="EMBL" id="KMT58465.1"/>
    </source>
</evidence>
<proteinExistence type="predicted"/>
<comment type="caution">
    <text evidence="5">The sequence shown here is derived from an EMBL/GenBank/DDBJ whole genome shotgun (WGS) entry which is preliminary data.</text>
</comment>
<evidence type="ECO:0000259" key="4">
    <source>
        <dbReference type="Pfam" id="PF11611"/>
    </source>
</evidence>
<gene>
    <name evidence="5" type="ORF">X560_2291</name>
</gene>
<evidence type="ECO:0000313" key="6">
    <source>
        <dbReference type="Proteomes" id="UP000052258"/>
    </source>
</evidence>
<dbReference type="PROSITE" id="PS51257">
    <property type="entry name" value="PROKAR_LIPOPROTEIN"/>
    <property type="match status" value="1"/>
</dbReference>